<evidence type="ECO:0000313" key="4">
    <source>
        <dbReference type="Proteomes" id="UP000694549"/>
    </source>
</evidence>
<evidence type="ECO:0000259" key="2">
    <source>
        <dbReference type="Pfam" id="PF15663"/>
    </source>
</evidence>
<reference evidence="3" key="1">
    <citation type="submission" date="2025-08" db="UniProtKB">
        <authorList>
            <consortium name="Ensembl"/>
        </authorList>
    </citation>
    <scope>IDENTIFICATION</scope>
</reference>
<dbReference type="PANTHER" id="PTHR15725:SF1">
    <property type="entry name" value="RIKEN CDNA 1700017N19 GENE"/>
    <property type="match status" value="1"/>
</dbReference>
<feature type="compositionally biased region" description="Polar residues" evidence="1">
    <location>
        <begin position="276"/>
        <end position="297"/>
    </location>
</feature>
<dbReference type="GO" id="GO:0016973">
    <property type="term" value="P:poly(A)+ mRNA export from nucleus"/>
    <property type="evidence" value="ECO:0007669"/>
    <property type="project" value="TreeGrafter"/>
</dbReference>
<dbReference type="Pfam" id="PF17732">
    <property type="entry name" value="DUF5571"/>
    <property type="match status" value="2"/>
</dbReference>
<sequence>MEISNISCFWETQPLGCVRISCVFHHSKPRNINGLFLPPSNNVALQEEVQEGILNPACGQESFRNQENILRPIHPPLIININHQEDEEEDEEDIEDKENNDFNLLAKTASDLEEERAIKEMCYKSGEYYRIHYPQEHQSTKIISSSLENELLPLEAIKRDLQKGKYFCIAVLLLVLLFQGGNFAVCDCFVAQRNIFVEGKRNKALPLEKAPIASKYSDNIPHPRRPHFLIRKCCVLFEKVNLCYFNSLATSCSELVKKHHFKGVKKKKWISEEPRNLSNTVTENHTSNPKVKPSYQQSDKRKDDETASSISVRQARRNTYFNSSEPRRSAYVFYRNVTDVQEPKFNGSMGEFLLTQNS</sequence>
<dbReference type="Proteomes" id="UP000694549">
    <property type="component" value="Unplaced"/>
</dbReference>
<dbReference type="InterPro" id="IPR040943">
    <property type="entry name" value="DUF5571"/>
</dbReference>
<feature type="domain" description="Zinc-finger CCCH" evidence="2">
    <location>
        <begin position="4"/>
        <end position="47"/>
    </location>
</feature>
<accession>A0A8B9UKT2</accession>
<feature type="region of interest" description="Disordered" evidence="1">
    <location>
        <begin position="275"/>
        <end position="311"/>
    </location>
</feature>
<dbReference type="PANTHER" id="PTHR15725">
    <property type="entry name" value="ZN-FINGER, C-X8-C-X5-C-X3-H TYPE-CONTAINING"/>
    <property type="match status" value="1"/>
</dbReference>
<dbReference type="Pfam" id="PF15663">
    <property type="entry name" value="zf-CCCH_3"/>
    <property type="match status" value="1"/>
</dbReference>
<keyword evidence="4" id="KW-1185">Reference proteome</keyword>
<reference evidence="3" key="2">
    <citation type="submission" date="2025-09" db="UniProtKB">
        <authorList>
            <consortium name="Ensembl"/>
        </authorList>
    </citation>
    <scope>IDENTIFICATION</scope>
</reference>
<dbReference type="InterPro" id="IPR041686">
    <property type="entry name" value="Znf-CCCH_3"/>
</dbReference>
<dbReference type="Ensembl" id="ENSAZOT00000010246.1">
    <property type="protein sequence ID" value="ENSAZOP00000009597.1"/>
    <property type="gene ID" value="ENSAZOG00000005878.1"/>
</dbReference>
<proteinExistence type="predicted"/>
<protein>
    <submittedName>
        <fullName evidence="3">Chromosome 12 open reading frame 50</fullName>
    </submittedName>
</protein>
<organism evidence="3 4">
    <name type="scientific">Anas zonorhyncha</name>
    <name type="common">Eastern spot-billed duck</name>
    <dbReference type="NCBI Taxonomy" id="75864"/>
    <lineage>
        <taxon>Eukaryota</taxon>
        <taxon>Metazoa</taxon>
        <taxon>Chordata</taxon>
        <taxon>Craniata</taxon>
        <taxon>Vertebrata</taxon>
        <taxon>Euteleostomi</taxon>
        <taxon>Archelosauria</taxon>
        <taxon>Archosauria</taxon>
        <taxon>Dinosauria</taxon>
        <taxon>Saurischia</taxon>
        <taxon>Theropoda</taxon>
        <taxon>Coelurosauria</taxon>
        <taxon>Aves</taxon>
        <taxon>Neognathae</taxon>
        <taxon>Galloanserae</taxon>
        <taxon>Anseriformes</taxon>
        <taxon>Anatidae</taxon>
        <taxon>Anatinae</taxon>
        <taxon>Anas</taxon>
    </lineage>
</organism>
<evidence type="ECO:0000256" key="1">
    <source>
        <dbReference type="SAM" id="MobiDB-lite"/>
    </source>
</evidence>
<name>A0A8B9UKT2_9AVES</name>
<dbReference type="AlphaFoldDB" id="A0A8B9UKT2"/>
<evidence type="ECO:0000313" key="3">
    <source>
        <dbReference type="Ensembl" id="ENSAZOP00000009597.1"/>
    </source>
</evidence>